<dbReference type="EMBL" id="OCNK01000002">
    <property type="protein sequence ID" value="SOD98771.1"/>
    <property type="molecule type" value="Genomic_DNA"/>
</dbReference>
<keyword evidence="2" id="KW-1185">Reference proteome</keyword>
<dbReference type="AlphaFoldDB" id="A0A286GT85"/>
<protein>
    <submittedName>
        <fullName evidence="1">Uncharacterized protein</fullName>
    </submittedName>
</protein>
<sequence>MAVGRLAGVRAQGAGAVFLRDFLVVLGTGAR</sequence>
<dbReference type="Proteomes" id="UP000219482">
    <property type="component" value="Unassembled WGS sequence"/>
</dbReference>
<organism evidence="1 2">
    <name type="scientific">Blastococcus haudaquaticus</name>
    <dbReference type="NCBI Taxonomy" id="1938745"/>
    <lineage>
        <taxon>Bacteria</taxon>
        <taxon>Bacillati</taxon>
        <taxon>Actinomycetota</taxon>
        <taxon>Actinomycetes</taxon>
        <taxon>Geodermatophilales</taxon>
        <taxon>Geodermatophilaceae</taxon>
        <taxon>Blastococcus</taxon>
    </lineage>
</organism>
<proteinExistence type="predicted"/>
<accession>A0A286GT85</accession>
<evidence type="ECO:0000313" key="2">
    <source>
        <dbReference type="Proteomes" id="UP000219482"/>
    </source>
</evidence>
<evidence type="ECO:0000313" key="1">
    <source>
        <dbReference type="EMBL" id="SOD98771.1"/>
    </source>
</evidence>
<gene>
    <name evidence="1" type="ORF">SAMN06272739_2026</name>
</gene>
<reference evidence="2" key="1">
    <citation type="submission" date="2017-09" db="EMBL/GenBank/DDBJ databases">
        <authorList>
            <person name="Varghese N."/>
            <person name="Submissions S."/>
        </authorList>
    </citation>
    <scope>NUCLEOTIDE SEQUENCE [LARGE SCALE GENOMIC DNA]</scope>
    <source>
        <strain evidence="2">DSM 44270</strain>
    </source>
</reference>
<name>A0A286GT85_9ACTN</name>